<sequence>LPDNFSWANVNGVSYLTHSLNQHIPQYCGSCWAHGALSALADRIKIARLGQGDDINLSIQYILNCGGGLAGSCHGGYHTSTYEFIQQVGYVPYDTCMSYLACSEESTEGFCPQLDTSCTPDNTCRTCDTFAGMGGACSRIDYFPNATVAEYGLIDLDDFVVHKIQTELYVRGPVAATINAEPIVEYAGGVFGEDGHSQRTNHIVSITGWGTDEDTGKLYWIVRNSWGQYWGEMGFMRIEAGKNLLGIEGEVAWATP</sequence>
<comment type="similarity">
    <text evidence="1">Belongs to the peptidase C1 family.</text>
</comment>
<dbReference type="GO" id="GO:0008234">
    <property type="term" value="F:cysteine-type peptidase activity"/>
    <property type="evidence" value="ECO:0007669"/>
    <property type="project" value="InterPro"/>
</dbReference>
<dbReference type="FunFam" id="3.90.70.10:FF:000117">
    <property type="entry name" value="Probable papain cysteine protease"/>
    <property type="match status" value="1"/>
</dbReference>
<dbReference type="InterPro" id="IPR025661">
    <property type="entry name" value="Pept_asp_AS"/>
</dbReference>
<protein>
    <recommendedName>
        <fullName evidence="3">Peptidase C1A papain C-terminal domain-containing protein</fullName>
    </recommendedName>
</protein>
<dbReference type="InterPro" id="IPR000668">
    <property type="entry name" value="Peptidase_C1A_C"/>
</dbReference>
<dbReference type="PaxDb" id="2850-Phatr4936"/>
<dbReference type="AlphaFoldDB" id="B7FSD0"/>
<name>B7FSD0_PHATC</name>
<dbReference type="STRING" id="556484.B7FSD0"/>
<dbReference type="InterPro" id="IPR013128">
    <property type="entry name" value="Peptidase_C1A"/>
</dbReference>
<dbReference type="PANTHER" id="PTHR12411">
    <property type="entry name" value="CYSTEINE PROTEASE FAMILY C1-RELATED"/>
    <property type="match status" value="1"/>
</dbReference>
<dbReference type="PRINTS" id="PR00705">
    <property type="entry name" value="PAPAIN"/>
</dbReference>
<reference evidence="4 5" key="1">
    <citation type="journal article" date="2008" name="Nature">
        <title>The Phaeodactylum genome reveals the evolutionary history of diatom genomes.</title>
        <authorList>
            <person name="Bowler C."/>
            <person name="Allen A.E."/>
            <person name="Badger J.H."/>
            <person name="Grimwood J."/>
            <person name="Jabbari K."/>
            <person name="Kuo A."/>
            <person name="Maheswari U."/>
            <person name="Martens C."/>
            <person name="Maumus F."/>
            <person name="Otillar R.P."/>
            <person name="Rayko E."/>
            <person name="Salamov A."/>
            <person name="Vandepoele K."/>
            <person name="Beszteri B."/>
            <person name="Gruber A."/>
            <person name="Heijde M."/>
            <person name="Katinka M."/>
            <person name="Mock T."/>
            <person name="Valentin K."/>
            <person name="Verret F."/>
            <person name="Berges J.A."/>
            <person name="Brownlee C."/>
            <person name="Cadoret J.P."/>
            <person name="Chiovitti A."/>
            <person name="Choi C.J."/>
            <person name="Coesel S."/>
            <person name="De Martino A."/>
            <person name="Detter J.C."/>
            <person name="Durkin C."/>
            <person name="Falciatore A."/>
            <person name="Fournet J."/>
            <person name="Haruta M."/>
            <person name="Huysman M.J."/>
            <person name="Jenkins B.D."/>
            <person name="Jiroutova K."/>
            <person name="Jorgensen R.E."/>
            <person name="Joubert Y."/>
            <person name="Kaplan A."/>
            <person name="Kroger N."/>
            <person name="Kroth P.G."/>
            <person name="La Roche J."/>
            <person name="Lindquist E."/>
            <person name="Lommer M."/>
            <person name="Martin-Jezequel V."/>
            <person name="Lopez P.J."/>
            <person name="Lucas S."/>
            <person name="Mangogna M."/>
            <person name="McGinnis K."/>
            <person name="Medlin L.K."/>
            <person name="Montsant A."/>
            <person name="Oudot-Le Secq M.P."/>
            <person name="Napoli C."/>
            <person name="Obornik M."/>
            <person name="Parker M.S."/>
            <person name="Petit J.L."/>
            <person name="Porcel B.M."/>
            <person name="Poulsen N."/>
            <person name="Robison M."/>
            <person name="Rychlewski L."/>
            <person name="Rynearson T.A."/>
            <person name="Schmutz J."/>
            <person name="Shapiro H."/>
            <person name="Siaut M."/>
            <person name="Stanley M."/>
            <person name="Sussman M.R."/>
            <person name="Taylor A.R."/>
            <person name="Vardi A."/>
            <person name="von Dassow P."/>
            <person name="Vyverman W."/>
            <person name="Willis A."/>
            <person name="Wyrwicz L.S."/>
            <person name="Rokhsar D.S."/>
            <person name="Weissenbach J."/>
            <person name="Armbrust E.V."/>
            <person name="Green B.R."/>
            <person name="Van de Peer Y."/>
            <person name="Grigoriev I.V."/>
        </authorList>
    </citation>
    <scope>NUCLEOTIDE SEQUENCE [LARGE SCALE GENOMIC DNA]</scope>
    <source>
        <strain evidence="4 5">CCAP 1055/1</strain>
    </source>
</reference>
<keyword evidence="5" id="KW-1185">Reference proteome</keyword>
<keyword evidence="2" id="KW-0865">Zymogen</keyword>
<feature type="domain" description="Peptidase C1A papain C-terminal" evidence="3">
    <location>
        <begin position="1"/>
        <end position="255"/>
    </location>
</feature>
<dbReference type="eggNOG" id="KOG1543">
    <property type="taxonomic scope" value="Eukaryota"/>
</dbReference>
<dbReference type="InParanoid" id="B7FSD0"/>
<dbReference type="HOGENOM" id="CLU_012184_2_0_1"/>
<feature type="non-terminal residue" evidence="4">
    <location>
        <position position="256"/>
    </location>
</feature>
<gene>
    <name evidence="4" type="ORF">PHATRDRAFT_4936</name>
</gene>
<evidence type="ECO:0000313" key="4">
    <source>
        <dbReference type="EMBL" id="EEC50456.1"/>
    </source>
</evidence>
<proteinExistence type="inferred from homology"/>
<dbReference type="GO" id="GO:0006508">
    <property type="term" value="P:proteolysis"/>
    <property type="evidence" value="ECO:0007669"/>
    <property type="project" value="InterPro"/>
</dbReference>
<evidence type="ECO:0000256" key="2">
    <source>
        <dbReference type="ARBA" id="ARBA00023145"/>
    </source>
</evidence>
<dbReference type="SUPFAM" id="SSF54001">
    <property type="entry name" value="Cysteine proteinases"/>
    <property type="match status" value="1"/>
</dbReference>
<dbReference type="Pfam" id="PF00112">
    <property type="entry name" value="Peptidase_C1"/>
    <property type="match status" value="1"/>
</dbReference>
<dbReference type="InterPro" id="IPR038765">
    <property type="entry name" value="Papain-like_cys_pep_sf"/>
</dbReference>
<dbReference type="OrthoDB" id="190265at2759"/>
<reference evidence="5" key="2">
    <citation type="submission" date="2008-08" db="EMBL/GenBank/DDBJ databases">
        <authorList>
            <consortium name="Diatom Consortium"/>
            <person name="Grigoriev I."/>
            <person name="Grimwood J."/>
            <person name="Kuo A."/>
            <person name="Otillar R.P."/>
            <person name="Salamov A."/>
            <person name="Detter J.C."/>
            <person name="Lindquist E."/>
            <person name="Shapiro H."/>
            <person name="Lucas S."/>
            <person name="Glavina del Rio T."/>
            <person name="Pitluck S."/>
            <person name="Rokhsar D."/>
            <person name="Bowler C."/>
        </authorList>
    </citation>
    <scope>GENOME REANNOTATION</scope>
    <source>
        <strain evidence="5">CCAP 1055/1</strain>
    </source>
</reference>
<evidence type="ECO:0000256" key="1">
    <source>
        <dbReference type="ARBA" id="ARBA00008455"/>
    </source>
</evidence>
<evidence type="ECO:0000259" key="3">
    <source>
        <dbReference type="SMART" id="SM00645"/>
    </source>
</evidence>
<dbReference type="PROSITE" id="PS00640">
    <property type="entry name" value="THIOL_PROTEASE_ASN"/>
    <property type="match status" value="1"/>
</dbReference>
<evidence type="ECO:0000313" key="5">
    <source>
        <dbReference type="Proteomes" id="UP000000759"/>
    </source>
</evidence>
<dbReference type="SMART" id="SM00645">
    <property type="entry name" value="Pept_C1"/>
    <property type="match status" value="1"/>
</dbReference>
<dbReference type="KEGG" id="pti:PHATRDRAFT_4936"/>
<dbReference type="EMBL" id="CM000606">
    <property type="protein sequence ID" value="EEC50456.1"/>
    <property type="molecule type" value="Genomic_DNA"/>
</dbReference>
<dbReference type="GeneID" id="7197180"/>
<accession>B7FSD0</accession>
<dbReference type="Gene3D" id="3.90.70.10">
    <property type="entry name" value="Cysteine proteinases"/>
    <property type="match status" value="1"/>
</dbReference>
<feature type="non-terminal residue" evidence="4">
    <location>
        <position position="1"/>
    </location>
</feature>
<organism evidence="4 5">
    <name type="scientific">Phaeodactylum tricornutum (strain CCAP 1055/1)</name>
    <dbReference type="NCBI Taxonomy" id="556484"/>
    <lineage>
        <taxon>Eukaryota</taxon>
        <taxon>Sar</taxon>
        <taxon>Stramenopiles</taxon>
        <taxon>Ochrophyta</taxon>
        <taxon>Bacillariophyta</taxon>
        <taxon>Bacillariophyceae</taxon>
        <taxon>Bacillariophycidae</taxon>
        <taxon>Naviculales</taxon>
        <taxon>Phaeodactylaceae</taxon>
        <taxon>Phaeodactylum</taxon>
    </lineage>
</organism>
<dbReference type="RefSeq" id="XP_002177642.1">
    <property type="nucleotide sequence ID" value="XM_002177606.1"/>
</dbReference>
<dbReference type="Proteomes" id="UP000000759">
    <property type="component" value="Chromosome 2"/>
</dbReference>